<evidence type="ECO:0000313" key="5">
    <source>
        <dbReference type="Proteomes" id="UP000000442"/>
    </source>
</evidence>
<accession>C0QG55</accession>
<name>C0QG55_DESAH</name>
<keyword evidence="3" id="KW-0203">Cytokinin biosynthesis</keyword>
<dbReference type="SUPFAM" id="SSF102405">
    <property type="entry name" value="MCP/YpsA-like"/>
    <property type="match status" value="1"/>
</dbReference>
<keyword evidence="3" id="KW-0378">Hydrolase</keyword>
<reference evidence="4 5" key="1">
    <citation type="journal article" date="2009" name="Environ. Microbiol.">
        <title>Genome sequence of Desulfobacterium autotrophicum HRM2, a marine sulfate reducer oxidizing organic carbon completely to carbon dioxide.</title>
        <authorList>
            <person name="Strittmatter A.W."/>
            <person name="Liesegang H."/>
            <person name="Rabus R."/>
            <person name="Decker I."/>
            <person name="Amann J."/>
            <person name="Andres S."/>
            <person name="Henne A."/>
            <person name="Fricke W.F."/>
            <person name="Martinez-Arias R."/>
            <person name="Bartels D."/>
            <person name="Goesmann A."/>
            <person name="Krause L."/>
            <person name="Puehler A."/>
            <person name="Klenk H.P."/>
            <person name="Richter M."/>
            <person name="Schuler M."/>
            <person name="Gloeckner F.O."/>
            <person name="Meyerdierks A."/>
            <person name="Gottschalk G."/>
            <person name="Amann R."/>
        </authorList>
    </citation>
    <scope>NUCLEOTIDE SEQUENCE [LARGE SCALE GENOMIC DNA]</scope>
    <source>
        <strain evidence="5">ATCC 43914 / DSM 3382 / HRM2</strain>
    </source>
</reference>
<sequence length="208" mass="22788">MTLQEKSIMKQICVFCGSSAGSDPEYVNMAAKLGKALAEKSIGLVYGGGSVGMMGVLADSVVKNGGSVTGVITEHLYKMEVAFTELSDLRVVNTMHERKALMADLSDGFISLPGGFGTMDEMFEIITWAQLNLHQKPCGFLNVNGYYNKLIEFIDHMILKNFINQACRPLVQVDEDPAGLLEKFHNYTPLPTNKGEWSKRLAANECLG</sequence>
<evidence type="ECO:0000256" key="3">
    <source>
        <dbReference type="RuleBase" id="RU363015"/>
    </source>
</evidence>
<dbReference type="GO" id="GO:0005829">
    <property type="term" value="C:cytosol"/>
    <property type="evidence" value="ECO:0007669"/>
    <property type="project" value="TreeGrafter"/>
</dbReference>
<gene>
    <name evidence="4" type="ordered locus">HRM2_45780</name>
</gene>
<dbReference type="EC" id="3.2.2.n1" evidence="3"/>
<dbReference type="STRING" id="177437.HRM2_45780"/>
<comment type="similarity">
    <text evidence="2 3">Belongs to the LOG family.</text>
</comment>
<comment type="catalytic activity">
    <reaction evidence="1">
        <text>AMP + H2O = D-ribose 5-phosphate + adenine</text>
        <dbReference type="Rhea" id="RHEA:20129"/>
        <dbReference type="ChEBI" id="CHEBI:15377"/>
        <dbReference type="ChEBI" id="CHEBI:16708"/>
        <dbReference type="ChEBI" id="CHEBI:78346"/>
        <dbReference type="ChEBI" id="CHEBI:456215"/>
        <dbReference type="EC" id="3.2.2.4"/>
    </reaction>
</comment>
<dbReference type="GO" id="GO:0009691">
    <property type="term" value="P:cytokinin biosynthetic process"/>
    <property type="evidence" value="ECO:0007669"/>
    <property type="project" value="UniProtKB-UniRule"/>
</dbReference>
<dbReference type="Gene3D" id="3.40.50.450">
    <property type="match status" value="1"/>
</dbReference>
<dbReference type="GO" id="GO:0008714">
    <property type="term" value="F:AMP nucleosidase activity"/>
    <property type="evidence" value="ECO:0007669"/>
    <property type="project" value="UniProtKB-EC"/>
</dbReference>
<evidence type="ECO:0000313" key="4">
    <source>
        <dbReference type="EMBL" id="ACN17634.1"/>
    </source>
</evidence>
<evidence type="ECO:0000256" key="2">
    <source>
        <dbReference type="ARBA" id="ARBA00006763"/>
    </source>
</evidence>
<dbReference type="Pfam" id="PF03641">
    <property type="entry name" value="Lysine_decarbox"/>
    <property type="match status" value="1"/>
</dbReference>
<dbReference type="NCBIfam" id="TIGR00730">
    <property type="entry name" value="Rossman fold protein, TIGR00730 family"/>
    <property type="match status" value="1"/>
</dbReference>
<organism evidence="4 5">
    <name type="scientific">Desulforapulum autotrophicum (strain ATCC 43914 / DSM 3382 / VKM B-1955 / HRM2)</name>
    <name type="common">Desulfobacterium autotrophicum</name>
    <dbReference type="NCBI Taxonomy" id="177437"/>
    <lineage>
        <taxon>Bacteria</taxon>
        <taxon>Pseudomonadati</taxon>
        <taxon>Thermodesulfobacteriota</taxon>
        <taxon>Desulfobacteria</taxon>
        <taxon>Desulfobacterales</taxon>
        <taxon>Desulfobacteraceae</taxon>
        <taxon>Desulforapulum</taxon>
    </lineage>
</organism>
<dbReference type="PANTHER" id="PTHR31223">
    <property type="entry name" value="LOG FAMILY PROTEIN YJL055W"/>
    <property type="match status" value="1"/>
</dbReference>
<proteinExistence type="inferred from homology"/>
<evidence type="ECO:0000256" key="1">
    <source>
        <dbReference type="ARBA" id="ARBA00000274"/>
    </source>
</evidence>
<dbReference type="InterPro" id="IPR005269">
    <property type="entry name" value="LOG"/>
</dbReference>
<dbReference type="HOGENOM" id="CLU_058336_4_2_7"/>
<keyword evidence="5" id="KW-1185">Reference proteome</keyword>
<dbReference type="eggNOG" id="COG1611">
    <property type="taxonomic scope" value="Bacteria"/>
</dbReference>
<dbReference type="PANTHER" id="PTHR31223:SF70">
    <property type="entry name" value="LOG FAMILY PROTEIN YJL055W"/>
    <property type="match status" value="1"/>
</dbReference>
<dbReference type="InterPro" id="IPR031100">
    <property type="entry name" value="LOG_fam"/>
</dbReference>
<protein>
    <recommendedName>
        <fullName evidence="3">Cytokinin riboside 5'-monophosphate phosphoribohydrolase</fullName>
        <ecNumber evidence="3">3.2.2.n1</ecNumber>
    </recommendedName>
</protein>
<dbReference type="Proteomes" id="UP000000442">
    <property type="component" value="Chromosome"/>
</dbReference>
<dbReference type="EMBL" id="CP001087">
    <property type="protein sequence ID" value="ACN17634.1"/>
    <property type="molecule type" value="Genomic_DNA"/>
</dbReference>
<dbReference type="KEGG" id="dat:HRM2_45780"/>
<dbReference type="AlphaFoldDB" id="C0QG55"/>